<proteinExistence type="predicted"/>
<dbReference type="Proteomes" id="UP000183316">
    <property type="component" value="Chromosome"/>
</dbReference>
<accession>A0A192CMS2</accession>
<gene>
    <name evidence="1" type="ORF">WLH_05538</name>
</gene>
<dbReference type="PATRIC" id="fig|941280.3.peg.5493"/>
<dbReference type="EMBL" id="CP015085">
    <property type="protein sequence ID" value="ANK06799.1"/>
    <property type="molecule type" value="Genomic_DNA"/>
</dbReference>
<dbReference type="AlphaFoldDB" id="A0A192CMS2"/>
<protein>
    <submittedName>
        <fullName evidence="1">Uncharacterized protein</fullName>
    </submittedName>
</protein>
<organism evidence="1 2">
    <name type="scientific">Escherichia coli O25b:H4</name>
    <dbReference type="NCBI Taxonomy" id="941280"/>
    <lineage>
        <taxon>Bacteria</taxon>
        <taxon>Pseudomonadati</taxon>
        <taxon>Pseudomonadota</taxon>
        <taxon>Gammaproteobacteria</taxon>
        <taxon>Enterobacterales</taxon>
        <taxon>Enterobacteriaceae</taxon>
        <taxon>Escherichia</taxon>
    </lineage>
</organism>
<evidence type="ECO:0000313" key="2">
    <source>
        <dbReference type="Proteomes" id="UP000183316"/>
    </source>
</evidence>
<sequence>MEVTMIGNQSNKADARCHRERKSSNEVFEFLEKKLYLGRDTRQKLALIARKLTGAGFSPDKFAAEKAADVLSACVNHMFNDLLNEGEPNGIYRPEEHPMIVPARSPKALEIYTVYQLVKGRFDKLHTGESDREKYASVAEKLNEYGIWKPRLKRLSDGKEWAREDVAWMLQPENINAQINIQNQKYARLSAEDETETESGNASTAKNI</sequence>
<reference evidence="1 2" key="1">
    <citation type="submission" date="2016-03" db="EMBL/GenBank/DDBJ databases">
        <title>Genome Sequence and Comparative Pathogenic Determinants of Uropathogenic Escherichia coli O25b:H4, a Clinical Isolate from Saudi Arabia.</title>
        <authorList>
            <person name="Alyamani E.A.J."/>
            <person name="Khiyami M.A."/>
            <person name="Booq R.Y."/>
            <person name="Bahwerth F.S."/>
            <person name="Vaisvil B."/>
            <person name="Schmitt D.P."/>
            <person name="Kapatral V."/>
        </authorList>
    </citation>
    <scope>NUCLEOTIDE SEQUENCE [LARGE SCALE GENOMIC DNA]</scope>
    <source>
        <strain evidence="1 2">O25b:H4</strain>
    </source>
</reference>
<evidence type="ECO:0000313" key="1">
    <source>
        <dbReference type="EMBL" id="ANK06799.1"/>
    </source>
</evidence>
<name>A0A192CMS2_ECO25</name>